<evidence type="ECO:0000313" key="2">
    <source>
        <dbReference type="Proteomes" id="UP000586305"/>
    </source>
</evidence>
<gene>
    <name evidence="1" type="ORF">HG263_19030</name>
</gene>
<sequence length="290" mass="33512">MICIFSGEQADTKEHVVPAWLQRKMNLSNQKVNLPNGTCLKYKQVVVPATKEHNEKFAEIEGRIANGIYDPLEVYLWALKIHIGFIFRDSTLKSDIKNPESGFILEVGDYESEIRLFRKLYRIWSRGGTINPDSFGSVFIVDSLTQKNEFELVHCGISGAVGIDVGDKFILVMLWDLQKTLNSNVLNEWNNFHCKKLKMLEGRPEYNDHCIMTTRVWACETAYFAFRFLQPIRTVQVNDNLFASLDRSKKVPREINDFEFAAICKNFGLKRVHMPEMGDYVYTQFDEISS</sequence>
<dbReference type="AlphaFoldDB" id="A0A849VLP4"/>
<organism evidence="1 2">
    <name type="scientific">Pseudoalteromonas caenipelagi</name>
    <dbReference type="NCBI Taxonomy" id="2726988"/>
    <lineage>
        <taxon>Bacteria</taxon>
        <taxon>Pseudomonadati</taxon>
        <taxon>Pseudomonadota</taxon>
        <taxon>Gammaproteobacteria</taxon>
        <taxon>Alteromonadales</taxon>
        <taxon>Pseudoalteromonadaceae</taxon>
        <taxon>Pseudoalteromonas</taxon>
    </lineage>
</organism>
<name>A0A849VLP4_9GAMM</name>
<dbReference type="RefSeq" id="WP_171627659.1">
    <property type="nucleotide sequence ID" value="NZ_JABBPG010000010.1"/>
</dbReference>
<comment type="caution">
    <text evidence="1">The sequence shown here is derived from an EMBL/GenBank/DDBJ whole genome shotgun (WGS) entry which is preliminary data.</text>
</comment>
<dbReference type="EMBL" id="JABBPG010000010">
    <property type="protein sequence ID" value="NOU52601.1"/>
    <property type="molecule type" value="Genomic_DNA"/>
</dbReference>
<dbReference type="Proteomes" id="UP000586305">
    <property type="component" value="Unassembled WGS sequence"/>
</dbReference>
<accession>A0A849VLP4</accession>
<reference evidence="1 2" key="1">
    <citation type="submission" date="2020-04" db="EMBL/GenBank/DDBJ databases">
        <title>Pseudoalteromonas caenipelagi sp. nov., isolated from a tidal flat.</title>
        <authorList>
            <person name="Park S."/>
            <person name="Yoon J.-H."/>
        </authorList>
    </citation>
    <scope>NUCLEOTIDE SEQUENCE [LARGE SCALE GENOMIC DNA]</scope>
    <source>
        <strain evidence="1 2">JBTF-M23</strain>
    </source>
</reference>
<evidence type="ECO:0000313" key="1">
    <source>
        <dbReference type="EMBL" id="NOU52601.1"/>
    </source>
</evidence>
<protein>
    <submittedName>
        <fullName evidence="1">Uncharacterized protein</fullName>
    </submittedName>
</protein>
<proteinExistence type="predicted"/>
<keyword evidence="2" id="KW-1185">Reference proteome</keyword>